<feature type="signal peptide" evidence="2">
    <location>
        <begin position="1"/>
        <end position="19"/>
    </location>
</feature>
<keyword evidence="1" id="KW-0472">Membrane</keyword>
<feature type="transmembrane region" description="Helical" evidence="1">
    <location>
        <begin position="202"/>
        <end position="221"/>
    </location>
</feature>
<evidence type="ECO:0000256" key="2">
    <source>
        <dbReference type="SAM" id="SignalP"/>
    </source>
</evidence>
<name>A0ABP0SRS8_9DINO</name>
<feature type="transmembrane region" description="Helical" evidence="1">
    <location>
        <begin position="241"/>
        <end position="263"/>
    </location>
</feature>
<evidence type="ECO:0000313" key="4">
    <source>
        <dbReference type="Proteomes" id="UP001642464"/>
    </source>
</evidence>
<gene>
    <name evidence="3" type="ORF">SCF082_LOCUS53197</name>
</gene>
<keyword evidence="1" id="KW-1133">Transmembrane helix</keyword>
<dbReference type="EMBL" id="CAXAMM010044484">
    <property type="protein sequence ID" value="CAK9114885.1"/>
    <property type="molecule type" value="Genomic_DNA"/>
</dbReference>
<proteinExistence type="predicted"/>
<organism evidence="3 4">
    <name type="scientific">Durusdinium trenchii</name>
    <dbReference type="NCBI Taxonomy" id="1381693"/>
    <lineage>
        <taxon>Eukaryota</taxon>
        <taxon>Sar</taxon>
        <taxon>Alveolata</taxon>
        <taxon>Dinophyceae</taxon>
        <taxon>Suessiales</taxon>
        <taxon>Symbiodiniaceae</taxon>
        <taxon>Durusdinium</taxon>
    </lineage>
</organism>
<comment type="caution">
    <text evidence="3">The sequence shown here is derived from an EMBL/GenBank/DDBJ whole genome shotgun (WGS) entry which is preliminary data.</text>
</comment>
<accession>A0ABP0SRS8</accession>
<feature type="transmembrane region" description="Helical" evidence="1">
    <location>
        <begin position="168"/>
        <end position="190"/>
    </location>
</feature>
<reference evidence="3 4" key="1">
    <citation type="submission" date="2024-02" db="EMBL/GenBank/DDBJ databases">
        <authorList>
            <person name="Chen Y."/>
            <person name="Shah S."/>
            <person name="Dougan E. K."/>
            <person name="Thang M."/>
            <person name="Chan C."/>
        </authorList>
    </citation>
    <scope>NUCLEOTIDE SEQUENCE [LARGE SCALE GENOMIC DNA]</scope>
</reference>
<feature type="transmembrane region" description="Helical" evidence="1">
    <location>
        <begin position="83"/>
        <end position="107"/>
    </location>
</feature>
<keyword evidence="1" id="KW-0812">Transmembrane</keyword>
<feature type="transmembrane region" description="Helical" evidence="1">
    <location>
        <begin position="54"/>
        <end position="71"/>
    </location>
</feature>
<evidence type="ECO:0000256" key="1">
    <source>
        <dbReference type="SAM" id="Phobius"/>
    </source>
</evidence>
<protein>
    <submittedName>
        <fullName evidence="3">Uncharacterized protein</fullName>
    </submittedName>
</protein>
<evidence type="ECO:0000313" key="3">
    <source>
        <dbReference type="EMBL" id="CAK9114885.1"/>
    </source>
</evidence>
<keyword evidence="4" id="KW-1185">Reference proteome</keyword>
<feature type="chain" id="PRO_5046100421" evidence="2">
    <location>
        <begin position="20"/>
        <end position="283"/>
    </location>
</feature>
<keyword evidence="2" id="KW-0732">Signal</keyword>
<sequence>MRSWVLLLALPMASGRTWSFPSYWSDAFEVHDPERPFGGTYSANYVPPDSHGPLILAGLVHVIWAIHLLRLQDFCGHFRLCGLFLLLSLSSLLLAFARLAPLLPFLAATPLPWTALGRAAGQLLQTQALAVACGAPSRAEVFQVGTVMAMQWLQLGISSVSSEVKLHWGLFATGILCGFLGQSSLEALLARSTHSASIKQRLTLILSFAWTMNMLTTSWWFVMETLGPAGYHLGKLKISPVQNLIVIVSLDLLLFSGVSHLLLKRERHEMLQEICCNISKQIA</sequence>
<dbReference type="Proteomes" id="UP001642464">
    <property type="component" value="Unassembled WGS sequence"/>
</dbReference>